<accession>A0ABW4LQW3</accession>
<dbReference type="InterPro" id="IPR029068">
    <property type="entry name" value="Glyas_Bleomycin-R_OHBP_Dase"/>
</dbReference>
<dbReference type="CDD" id="cd07251">
    <property type="entry name" value="VOC_like"/>
    <property type="match status" value="1"/>
</dbReference>
<feature type="domain" description="VOC" evidence="1">
    <location>
        <begin position="3"/>
        <end position="129"/>
    </location>
</feature>
<dbReference type="EMBL" id="JBHUEM010000020">
    <property type="protein sequence ID" value="MFD1737482.1"/>
    <property type="molecule type" value="Genomic_DNA"/>
</dbReference>
<dbReference type="SUPFAM" id="SSF54593">
    <property type="entry name" value="Glyoxalase/Bleomycin resistance protein/Dihydroxybiphenyl dioxygenase"/>
    <property type="match status" value="1"/>
</dbReference>
<reference evidence="3" key="1">
    <citation type="journal article" date="2019" name="Int. J. Syst. Evol. Microbiol.">
        <title>The Global Catalogue of Microorganisms (GCM) 10K type strain sequencing project: providing services to taxonomists for standard genome sequencing and annotation.</title>
        <authorList>
            <consortium name="The Broad Institute Genomics Platform"/>
            <consortium name="The Broad Institute Genome Sequencing Center for Infectious Disease"/>
            <person name="Wu L."/>
            <person name="Ma J."/>
        </authorList>
    </citation>
    <scope>NUCLEOTIDE SEQUENCE [LARGE SCALE GENOMIC DNA]</scope>
    <source>
        <strain evidence="3">CCUG 49339</strain>
    </source>
</reference>
<name>A0ABW4LQW3_9BACI</name>
<organism evidence="2 3">
    <name type="scientific">Bacillus salitolerans</name>
    <dbReference type="NCBI Taxonomy" id="1437434"/>
    <lineage>
        <taxon>Bacteria</taxon>
        <taxon>Bacillati</taxon>
        <taxon>Bacillota</taxon>
        <taxon>Bacilli</taxon>
        <taxon>Bacillales</taxon>
        <taxon>Bacillaceae</taxon>
        <taxon>Bacillus</taxon>
    </lineage>
</organism>
<evidence type="ECO:0000259" key="1">
    <source>
        <dbReference type="PROSITE" id="PS51819"/>
    </source>
</evidence>
<dbReference type="InterPro" id="IPR004360">
    <property type="entry name" value="Glyas_Fos-R_dOase_dom"/>
</dbReference>
<comment type="caution">
    <text evidence="2">The sequence shown here is derived from an EMBL/GenBank/DDBJ whole genome shotgun (WGS) entry which is preliminary data.</text>
</comment>
<dbReference type="PANTHER" id="PTHR36503:SF1">
    <property type="entry name" value="BLR2520 PROTEIN"/>
    <property type="match status" value="1"/>
</dbReference>
<proteinExistence type="predicted"/>
<evidence type="ECO:0000313" key="2">
    <source>
        <dbReference type="EMBL" id="MFD1737482.1"/>
    </source>
</evidence>
<dbReference type="Gene3D" id="3.10.180.10">
    <property type="entry name" value="2,3-Dihydroxybiphenyl 1,2-Dioxygenase, domain 1"/>
    <property type="match status" value="1"/>
</dbReference>
<evidence type="ECO:0000313" key="3">
    <source>
        <dbReference type="Proteomes" id="UP001597214"/>
    </source>
</evidence>
<gene>
    <name evidence="2" type="ORF">ACFSCX_13050</name>
</gene>
<dbReference type="PANTHER" id="PTHR36503">
    <property type="entry name" value="BLR2520 PROTEIN"/>
    <property type="match status" value="1"/>
</dbReference>
<dbReference type="Proteomes" id="UP001597214">
    <property type="component" value="Unassembled WGS sequence"/>
</dbReference>
<dbReference type="Pfam" id="PF00903">
    <property type="entry name" value="Glyoxalase"/>
    <property type="match status" value="1"/>
</dbReference>
<dbReference type="InterPro" id="IPR037523">
    <property type="entry name" value="VOC_core"/>
</dbReference>
<protein>
    <submittedName>
        <fullName evidence="2">VOC family protein</fullName>
    </submittedName>
</protein>
<dbReference type="PROSITE" id="PS51819">
    <property type="entry name" value="VOC"/>
    <property type="match status" value="1"/>
</dbReference>
<keyword evidence="3" id="KW-1185">Reference proteome</keyword>
<sequence length="143" mass="15767">MNRINLITLGVRDLNKSLTFYKDGLGFKTTVSEDNPGIVFFQNAGTKLALYPLNELARDINENNPPTGNGFSGITLAYNTKSKGEVDQVINQAIDAGGTLLKSPALVFWGGYSGYFADPDGYIWEVAYGENWEFDNNDMLIIN</sequence>
<dbReference type="RefSeq" id="WP_377928690.1">
    <property type="nucleotide sequence ID" value="NZ_JBHUEM010000020.1"/>
</dbReference>